<dbReference type="InterPro" id="IPR039426">
    <property type="entry name" value="TonB-dep_rcpt-like"/>
</dbReference>
<dbReference type="InterPro" id="IPR000531">
    <property type="entry name" value="Beta-barrel_TonB"/>
</dbReference>
<dbReference type="Gene3D" id="2.170.130.10">
    <property type="entry name" value="TonB-dependent receptor, plug domain"/>
    <property type="match status" value="1"/>
</dbReference>
<dbReference type="PANTHER" id="PTHR30069">
    <property type="entry name" value="TONB-DEPENDENT OUTER MEMBRANE RECEPTOR"/>
    <property type="match status" value="1"/>
</dbReference>
<dbReference type="InterPro" id="IPR012910">
    <property type="entry name" value="Plug_dom"/>
</dbReference>
<feature type="chain" id="PRO_5010709533" description="TonB-dependent receptor" evidence="12">
    <location>
        <begin position="35"/>
        <end position="731"/>
    </location>
</feature>
<gene>
    <name evidence="15" type="ORF">BIY37_07160</name>
</gene>
<evidence type="ECO:0000256" key="10">
    <source>
        <dbReference type="PROSITE-ProRule" id="PRU01360"/>
    </source>
</evidence>
<dbReference type="GO" id="GO:0044718">
    <property type="term" value="P:siderophore transmembrane transport"/>
    <property type="evidence" value="ECO:0007669"/>
    <property type="project" value="TreeGrafter"/>
</dbReference>
<dbReference type="Proteomes" id="UP000242219">
    <property type="component" value="Unassembled WGS sequence"/>
</dbReference>
<feature type="domain" description="TonB-dependent receptor plug" evidence="14">
    <location>
        <begin position="90"/>
        <end position="193"/>
    </location>
</feature>
<evidence type="ECO:0000256" key="4">
    <source>
        <dbReference type="ARBA" id="ARBA00022692"/>
    </source>
</evidence>
<protein>
    <recommendedName>
        <fullName evidence="17">TonB-dependent receptor</fullName>
    </recommendedName>
</protein>
<dbReference type="Pfam" id="PF00593">
    <property type="entry name" value="TonB_dep_Rec_b-barrel"/>
    <property type="match status" value="1"/>
</dbReference>
<proteinExistence type="inferred from homology"/>
<name>A0A1V6LZU9_9BACT</name>
<accession>A0A1V6LZU9</accession>
<keyword evidence="16" id="KW-1185">Reference proteome</keyword>
<keyword evidence="2 10" id="KW-0813">Transport</keyword>
<evidence type="ECO:0000259" key="13">
    <source>
        <dbReference type="Pfam" id="PF00593"/>
    </source>
</evidence>
<evidence type="ECO:0000256" key="1">
    <source>
        <dbReference type="ARBA" id="ARBA00004571"/>
    </source>
</evidence>
<keyword evidence="5 12" id="KW-0732">Signal</keyword>
<evidence type="ECO:0000256" key="9">
    <source>
        <dbReference type="ARBA" id="ARBA00023237"/>
    </source>
</evidence>
<evidence type="ECO:0000256" key="2">
    <source>
        <dbReference type="ARBA" id="ARBA00022448"/>
    </source>
</evidence>
<dbReference type="GO" id="GO:0009279">
    <property type="term" value="C:cell outer membrane"/>
    <property type="evidence" value="ECO:0007669"/>
    <property type="project" value="UniProtKB-SubCell"/>
</dbReference>
<keyword evidence="3 10" id="KW-1134">Transmembrane beta strand</keyword>
<dbReference type="PANTHER" id="PTHR30069:SF29">
    <property type="entry name" value="HEMOGLOBIN AND HEMOGLOBIN-HAPTOGLOBIN-BINDING PROTEIN 1-RELATED"/>
    <property type="match status" value="1"/>
</dbReference>
<evidence type="ECO:0000256" key="8">
    <source>
        <dbReference type="ARBA" id="ARBA00023170"/>
    </source>
</evidence>
<dbReference type="EMBL" id="MJUW02000078">
    <property type="protein sequence ID" value="OQD45692.1"/>
    <property type="molecule type" value="Genomic_DNA"/>
</dbReference>
<dbReference type="RefSeq" id="WP_070067142.1">
    <property type="nucleotide sequence ID" value="NZ_MJUW02000078.1"/>
</dbReference>
<evidence type="ECO:0000256" key="12">
    <source>
        <dbReference type="SAM" id="SignalP"/>
    </source>
</evidence>
<evidence type="ECO:0000313" key="15">
    <source>
        <dbReference type="EMBL" id="OQD45692.1"/>
    </source>
</evidence>
<dbReference type="CDD" id="cd01347">
    <property type="entry name" value="ligand_gated_channel"/>
    <property type="match status" value="1"/>
</dbReference>
<sequence length="731" mass="82492">MAKKIAQRKFFFQRFLPLNILLISIIFHSSPIHAEDAETTLPITTTPDNKERHTKDMEAALAQEISTEAIWFGAGEEVSIATRHETPAGKAPSIVTVITAEEIKNLGYRTFVEILRTVPGFEILKDFGFGTVSPAVRGVISSERIRVMLNGHHVNNPSSGGAFDNFDDFPVENIKKIEIIRGPASAVYGENALLSVINIITKDTKDIDGARVSSGYGSFDTYDENIVFGKTYGNVSVSGMARYRQTNGFDGIVKSDYQTILDKNLSLLGYPPVSEAPGKVHDARQEYDLNTKMVYKDIYVEGLYVNKRRGPFAGPQGALADGSHIENDYVFVDTGYKKTFEENFSFAPRIYYDQFDDDYFLKSLPDGTTIPDKNGKLNTFSNGVIGNGKIINRVVGTEIPFDYNLFDGNTLTLGFEYRLINQSNVQYLTNFNPVTLEPLGSIRNFSDTYSFMRDFTRRIWSVYLQDTWDITDTVNLTVGARHDQYSDFGGQTNPRAGLSWAFMKGASLKFLYGEAFRPPSFMELFLANQPAVEGNVDLKPEKIKTFEVGLSYQFNKHVSSSINYFHNEINDLIVLRALPYNNTTQYYENQDARVQGVEMETRVDIIKDNYIFMNYTFQNPEDTNGNDLPFVAHHHGNFGVNVHYWKYINTNLSTFVSGKRSREVGDQRNDLPAYALLNLSVIAKEFFKTMEIQGTVFNLLDKNYSDPGPTSIEGDLPRPGRTFFIGLSYQF</sequence>
<dbReference type="InterPro" id="IPR036942">
    <property type="entry name" value="Beta-barrel_TonB_sf"/>
</dbReference>
<comment type="similarity">
    <text evidence="10 11">Belongs to the TonB-dependent receptor family.</text>
</comment>
<dbReference type="AlphaFoldDB" id="A0A1V6LZU9"/>
<keyword evidence="8" id="KW-0675">Receptor</keyword>
<dbReference type="InterPro" id="IPR037066">
    <property type="entry name" value="Plug_dom_sf"/>
</dbReference>
<dbReference type="GO" id="GO:0015344">
    <property type="term" value="F:siderophore uptake transmembrane transporter activity"/>
    <property type="evidence" value="ECO:0007669"/>
    <property type="project" value="TreeGrafter"/>
</dbReference>
<evidence type="ECO:0008006" key="17">
    <source>
        <dbReference type="Google" id="ProtNLM"/>
    </source>
</evidence>
<keyword evidence="7 10" id="KW-0472">Membrane</keyword>
<keyword evidence="9 10" id="KW-0998">Cell outer membrane</keyword>
<evidence type="ECO:0000313" key="16">
    <source>
        <dbReference type="Proteomes" id="UP000242219"/>
    </source>
</evidence>
<organism evidence="15 16">
    <name type="scientific">Candidatus Brocadia sapporoensis</name>
    <dbReference type="NCBI Taxonomy" id="392547"/>
    <lineage>
        <taxon>Bacteria</taxon>
        <taxon>Pseudomonadati</taxon>
        <taxon>Planctomycetota</taxon>
        <taxon>Candidatus Brocadiia</taxon>
        <taxon>Candidatus Brocadiales</taxon>
        <taxon>Candidatus Brocadiaceae</taxon>
        <taxon>Candidatus Brocadia</taxon>
    </lineage>
</organism>
<dbReference type="Pfam" id="PF07715">
    <property type="entry name" value="Plug"/>
    <property type="match status" value="1"/>
</dbReference>
<keyword evidence="6 11" id="KW-0798">TonB box</keyword>
<keyword evidence="4 10" id="KW-0812">Transmembrane</keyword>
<evidence type="ECO:0000256" key="3">
    <source>
        <dbReference type="ARBA" id="ARBA00022452"/>
    </source>
</evidence>
<evidence type="ECO:0000256" key="5">
    <source>
        <dbReference type="ARBA" id="ARBA00022729"/>
    </source>
</evidence>
<dbReference type="SUPFAM" id="SSF56935">
    <property type="entry name" value="Porins"/>
    <property type="match status" value="1"/>
</dbReference>
<dbReference type="PROSITE" id="PS52016">
    <property type="entry name" value="TONB_DEPENDENT_REC_3"/>
    <property type="match status" value="1"/>
</dbReference>
<comment type="subcellular location">
    <subcellularLocation>
        <location evidence="1 10">Cell outer membrane</location>
        <topology evidence="1 10">Multi-pass membrane protein</topology>
    </subcellularLocation>
</comment>
<feature type="signal peptide" evidence="12">
    <location>
        <begin position="1"/>
        <end position="34"/>
    </location>
</feature>
<evidence type="ECO:0000256" key="6">
    <source>
        <dbReference type="ARBA" id="ARBA00023077"/>
    </source>
</evidence>
<evidence type="ECO:0000259" key="14">
    <source>
        <dbReference type="Pfam" id="PF07715"/>
    </source>
</evidence>
<evidence type="ECO:0000256" key="11">
    <source>
        <dbReference type="RuleBase" id="RU003357"/>
    </source>
</evidence>
<evidence type="ECO:0000256" key="7">
    <source>
        <dbReference type="ARBA" id="ARBA00023136"/>
    </source>
</evidence>
<reference evidence="15 16" key="1">
    <citation type="journal article" date="2016" name="Genome Announc.">
        <title>Draft Genome Sequence of the Anaerobic Ammonium-Oxidizing Bacterium 'Candidatus Brocadia sp. 40'.</title>
        <authorList>
            <person name="Ali M."/>
            <person name="Haroon M.F."/>
            <person name="Narita Y."/>
            <person name="Zhang L."/>
            <person name="Rangel Shaw D."/>
            <person name="Okabe S."/>
            <person name="Saikaly P.E."/>
        </authorList>
    </citation>
    <scope>NUCLEOTIDE SEQUENCE [LARGE SCALE GENOMIC DNA]</scope>
    <source>
        <strain evidence="15 16">40</strain>
    </source>
</reference>
<comment type="caution">
    <text evidence="15">The sequence shown here is derived from an EMBL/GenBank/DDBJ whole genome shotgun (WGS) entry which is preliminary data.</text>
</comment>
<feature type="domain" description="TonB-dependent receptor-like beta-barrel" evidence="13">
    <location>
        <begin position="311"/>
        <end position="699"/>
    </location>
</feature>
<dbReference type="Gene3D" id="2.40.170.20">
    <property type="entry name" value="TonB-dependent receptor, beta-barrel domain"/>
    <property type="match status" value="1"/>
</dbReference>